<dbReference type="AlphaFoldDB" id="A0A7J6SYY2"/>
<sequence length="275" mass="30635">MFRRGSSPRSPKAATPRERPKSCPGRIASHHPLAIDLLPENIRPTPELEVDADTRLPAELRRGPLFHKIREGDWEGVYEMGRTAVIGLGVHCLSVESMVVVEAQQSGGLGSGERDGAVRVTSSLVEGEERQFWFGDCFYIAATRSTQCGLNADDHLTRERFDAVSKAMGRELDDDGDTQELELLIIDLMGILGCAMERLKSVLRARLVFRWCLKWMREKRERSEAPCKRELVTLFNLAVCSLKLGSYEAAFAAADEAVKGFIESREGDYDAKPPP</sequence>
<name>A0A7J6SYY2_PEROL</name>
<protein>
    <submittedName>
        <fullName evidence="2">Uncharacterized protein</fullName>
    </submittedName>
</protein>
<evidence type="ECO:0000313" key="3">
    <source>
        <dbReference type="Proteomes" id="UP000574390"/>
    </source>
</evidence>
<organism evidence="2 3">
    <name type="scientific">Perkinsus olseni</name>
    <name type="common">Perkinsus atlanticus</name>
    <dbReference type="NCBI Taxonomy" id="32597"/>
    <lineage>
        <taxon>Eukaryota</taxon>
        <taxon>Sar</taxon>
        <taxon>Alveolata</taxon>
        <taxon>Perkinsozoa</taxon>
        <taxon>Perkinsea</taxon>
        <taxon>Perkinsida</taxon>
        <taxon>Perkinsidae</taxon>
        <taxon>Perkinsus</taxon>
    </lineage>
</organism>
<feature type="region of interest" description="Disordered" evidence="1">
    <location>
        <begin position="1"/>
        <end position="26"/>
    </location>
</feature>
<dbReference type="Proteomes" id="UP000574390">
    <property type="component" value="Unassembled WGS sequence"/>
</dbReference>
<reference evidence="2 3" key="1">
    <citation type="submission" date="2020-04" db="EMBL/GenBank/DDBJ databases">
        <title>Perkinsus olseni comparative genomics.</title>
        <authorList>
            <person name="Bogema D.R."/>
        </authorList>
    </citation>
    <scope>NUCLEOTIDE SEQUENCE [LARGE SCALE GENOMIC DNA]</scope>
    <source>
        <strain evidence="2">ATCC PRA-205</strain>
    </source>
</reference>
<proteinExistence type="predicted"/>
<dbReference type="EMBL" id="JABANM010011138">
    <property type="protein sequence ID" value="KAF4738169.1"/>
    <property type="molecule type" value="Genomic_DNA"/>
</dbReference>
<accession>A0A7J6SYY2</accession>
<evidence type="ECO:0000256" key="1">
    <source>
        <dbReference type="SAM" id="MobiDB-lite"/>
    </source>
</evidence>
<feature type="non-terminal residue" evidence="2">
    <location>
        <position position="275"/>
    </location>
</feature>
<comment type="caution">
    <text evidence="2">The sequence shown here is derived from an EMBL/GenBank/DDBJ whole genome shotgun (WGS) entry which is preliminary data.</text>
</comment>
<evidence type="ECO:0000313" key="2">
    <source>
        <dbReference type="EMBL" id="KAF4738169.1"/>
    </source>
</evidence>
<gene>
    <name evidence="2" type="ORF">FOZ62_029932</name>
</gene>